<reference evidence="4" key="1">
    <citation type="submission" date="2016-06" db="UniProtKB">
        <authorList>
            <consortium name="WormBaseParasite"/>
        </authorList>
    </citation>
    <scope>IDENTIFICATION</scope>
</reference>
<dbReference type="InterPro" id="IPR001245">
    <property type="entry name" value="Ser-Thr/Tyr_kinase_cat_dom"/>
</dbReference>
<dbReference type="InterPro" id="IPR050198">
    <property type="entry name" value="Non-receptor_tyrosine_kinases"/>
</dbReference>
<dbReference type="WBParaSite" id="GPUH_0000891201-mRNA-1">
    <property type="protein sequence ID" value="GPUH_0000891201-mRNA-1"/>
    <property type="gene ID" value="GPUH_0000891201"/>
</dbReference>
<evidence type="ECO:0000256" key="2">
    <source>
        <dbReference type="ARBA" id="ARBA00022840"/>
    </source>
</evidence>
<dbReference type="SUPFAM" id="SSF56112">
    <property type="entry name" value="Protein kinase-like (PK-like)"/>
    <property type="match status" value="1"/>
</dbReference>
<dbReference type="AlphaFoldDB" id="A0A183DJL1"/>
<protein>
    <submittedName>
        <fullName evidence="4">Protein kinase domain-containing protein</fullName>
    </submittedName>
</protein>
<feature type="domain" description="Protein kinase" evidence="3">
    <location>
        <begin position="1"/>
        <end position="104"/>
    </location>
</feature>
<accession>A0A183DJL1</accession>
<dbReference type="PANTHER" id="PTHR24418">
    <property type="entry name" value="TYROSINE-PROTEIN KINASE"/>
    <property type="match status" value="1"/>
</dbReference>
<keyword evidence="2" id="KW-0067">ATP-binding</keyword>
<proteinExistence type="predicted"/>
<dbReference type="InterPro" id="IPR000719">
    <property type="entry name" value="Prot_kinase_dom"/>
</dbReference>
<evidence type="ECO:0000313" key="4">
    <source>
        <dbReference type="WBParaSite" id="GPUH_0000891201-mRNA-1"/>
    </source>
</evidence>
<organism evidence="4">
    <name type="scientific">Gongylonema pulchrum</name>
    <dbReference type="NCBI Taxonomy" id="637853"/>
    <lineage>
        <taxon>Eukaryota</taxon>
        <taxon>Metazoa</taxon>
        <taxon>Ecdysozoa</taxon>
        <taxon>Nematoda</taxon>
        <taxon>Chromadorea</taxon>
        <taxon>Rhabditida</taxon>
        <taxon>Spirurina</taxon>
        <taxon>Spiruromorpha</taxon>
        <taxon>Spiruroidea</taxon>
        <taxon>Gongylonematidae</taxon>
        <taxon>Gongylonema</taxon>
    </lineage>
</organism>
<dbReference type="GO" id="GO:0005524">
    <property type="term" value="F:ATP binding"/>
    <property type="evidence" value="ECO:0007669"/>
    <property type="project" value="UniProtKB-KW"/>
</dbReference>
<dbReference type="Gene3D" id="3.30.200.20">
    <property type="entry name" value="Phosphorylase Kinase, domain 1"/>
    <property type="match status" value="1"/>
</dbReference>
<evidence type="ECO:0000259" key="3">
    <source>
        <dbReference type="PROSITE" id="PS50011"/>
    </source>
</evidence>
<keyword evidence="1" id="KW-0547">Nucleotide-binding</keyword>
<dbReference type="InterPro" id="IPR011009">
    <property type="entry name" value="Kinase-like_dom_sf"/>
</dbReference>
<dbReference type="PROSITE" id="PS50011">
    <property type="entry name" value="PROTEIN_KINASE_DOM"/>
    <property type="match status" value="1"/>
</dbReference>
<dbReference type="Pfam" id="PF07714">
    <property type="entry name" value="PK_Tyr_Ser-Thr"/>
    <property type="match status" value="1"/>
</dbReference>
<name>A0A183DJL1_9BILA</name>
<sequence length="104" mass="12260">LAEYSSGSEKLEVAVKTMRQEATRDARLKFMKEARLMRRYEHKHVVRILGVAVHEHPLMIVMENCPGLFFAQSYWHQKSNSLLCPYISLRRESSYHRTGILYSF</sequence>
<evidence type="ECO:0000256" key="1">
    <source>
        <dbReference type="ARBA" id="ARBA00022741"/>
    </source>
</evidence>
<dbReference type="GO" id="GO:0004672">
    <property type="term" value="F:protein kinase activity"/>
    <property type="evidence" value="ECO:0007669"/>
    <property type="project" value="InterPro"/>
</dbReference>